<dbReference type="Proteomes" id="UP000650524">
    <property type="component" value="Unassembled WGS sequence"/>
</dbReference>
<dbReference type="AlphaFoldDB" id="A0A8J6MZ50"/>
<dbReference type="PANTHER" id="PTHR30386">
    <property type="entry name" value="MEMBRANE FUSION SUBUNIT OF EMRAB-TOLC MULTIDRUG EFFLUX PUMP"/>
    <property type="match status" value="1"/>
</dbReference>
<evidence type="ECO:0000313" key="4">
    <source>
        <dbReference type="Proteomes" id="UP000650524"/>
    </source>
</evidence>
<reference evidence="3 4" key="1">
    <citation type="submission" date="2020-08" db="EMBL/GenBank/DDBJ databases">
        <title>Bridging the membrane lipid divide: bacteria of the FCB group superphylum have the potential to synthesize archaeal ether lipids.</title>
        <authorList>
            <person name="Villanueva L."/>
            <person name="Von Meijenfeldt F.A.B."/>
            <person name="Westbye A.B."/>
            <person name="Yadav S."/>
            <person name="Hopmans E.C."/>
            <person name="Dutilh B.E."/>
            <person name="Sinninghe Damste J.S."/>
        </authorList>
    </citation>
    <scope>NUCLEOTIDE SEQUENCE [LARGE SCALE GENOMIC DNA]</scope>
    <source>
        <strain evidence="3">NIOZ-UU27</strain>
    </source>
</reference>
<keyword evidence="2" id="KW-1133">Transmembrane helix</keyword>
<dbReference type="InterPro" id="IPR022275">
    <property type="entry name" value="NHPM_bacteriocin_SS_HylD"/>
</dbReference>
<proteinExistence type="predicted"/>
<dbReference type="InterPro" id="IPR050739">
    <property type="entry name" value="MFP"/>
</dbReference>
<keyword evidence="2" id="KW-0472">Membrane</keyword>
<organism evidence="3 4">
    <name type="scientific">Candidatus Desulfacyla euxinica</name>
    <dbReference type="NCBI Taxonomy" id="2841693"/>
    <lineage>
        <taxon>Bacteria</taxon>
        <taxon>Deltaproteobacteria</taxon>
        <taxon>Candidatus Desulfacyla</taxon>
    </lineage>
</organism>
<comment type="caution">
    <text evidence="3">The sequence shown here is derived from an EMBL/GenBank/DDBJ whole genome shotgun (WGS) entry which is preliminary data.</text>
</comment>
<accession>A0A8J6MZ50</accession>
<keyword evidence="1" id="KW-0175">Coiled coil</keyword>
<feature type="coiled-coil region" evidence="1">
    <location>
        <begin position="108"/>
        <end position="181"/>
    </location>
</feature>
<protein>
    <submittedName>
        <fullName evidence="3">NHLP bacteriocin system secretion protein</fullName>
    </submittedName>
</protein>
<evidence type="ECO:0000256" key="1">
    <source>
        <dbReference type="SAM" id="Coils"/>
    </source>
</evidence>
<keyword evidence="2" id="KW-0812">Transmembrane</keyword>
<evidence type="ECO:0000313" key="3">
    <source>
        <dbReference type="EMBL" id="MBC8177343.1"/>
    </source>
</evidence>
<name>A0A8J6MZ50_9DELT</name>
<evidence type="ECO:0000256" key="2">
    <source>
        <dbReference type="SAM" id="Phobius"/>
    </source>
</evidence>
<dbReference type="PANTHER" id="PTHR30386:SF28">
    <property type="entry name" value="EXPORTED PROTEIN"/>
    <property type="match status" value="1"/>
</dbReference>
<feature type="transmembrane region" description="Helical" evidence="2">
    <location>
        <begin position="36"/>
        <end position="56"/>
    </location>
</feature>
<dbReference type="NCBIfam" id="TIGR03794">
    <property type="entry name" value="NHLM_micro_HlyD"/>
    <property type="match status" value="1"/>
</dbReference>
<gene>
    <name evidence="3" type="ORF">H8E19_08040</name>
</gene>
<sequence>MPANPLNTNLFREEALETQSGIRPLEERMQLIAPRWWISVLTILFILCVAALWGWYGRVNTKVYGSGMLVQSGEFRNIVSLSEGIVQILNISEGMRVEEGDILAMLSLPLEELELEHCQARLESLREDVDLLRQLTDQHVKERTAFISRILGDSDEIIKDLDRLLKELIGLNKKYQTFRSRGLVTESETVTVLQNMLNTAVSLIRQRQETVNHKMGKLDYEHVFMREFWQKGREIQEAQQDLALKMAQLIRRKQIVSHSKGVIVNIHKNIGDHMANGEVLCMLQQSAGDTLFVNAVVPATQSKTVEAGQTVHISPSDTEPYRIGYMLGVVEKVGLYPATMGQLINWYENEDLAQTLKGKQAVGTVRIRLVADPKEPTGIKWTGKVPERIHITTGRLCSIQVIVEQRAPVSYVLPYVRKTLLGHTEPHIGPRTEP</sequence>
<dbReference type="EMBL" id="JACNJD010000203">
    <property type="protein sequence ID" value="MBC8177343.1"/>
    <property type="molecule type" value="Genomic_DNA"/>
</dbReference>